<dbReference type="Gene3D" id="3.30.450.20">
    <property type="entry name" value="PAS domain"/>
    <property type="match status" value="1"/>
</dbReference>
<dbReference type="SMART" id="SM00342">
    <property type="entry name" value="HTH_ARAC"/>
    <property type="match status" value="1"/>
</dbReference>
<evidence type="ECO:0000256" key="3">
    <source>
        <dbReference type="ARBA" id="ARBA00023163"/>
    </source>
</evidence>
<name>A0ABR5IEM9_9ACTN</name>
<dbReference type="SMART" id="SM00091">
    <property type="entry name" value="PAS"/>
    <property type="match status" value="1"/>
</dbReference>
<evidence type="ECO:0000256" key="1">
    <source>
        <dbReference type="ARBA" id="ARBA00023015"/>
    </source>
</evidence>
<dbReference type="InterPro" id="IPR035965">
    <property type="entry name" value="PAS-like_dom_sf"/>
</dbReference>
<keyword evidence="7" id="KW-1185">Reference proteome</keyword>
<dbReference type="InterPro" id="IPR000014">
    <property type="entry name" value="PAS"/>
</dbReference>
<evidence type="ECO:0000313" key="6">
    <source>
        <dbReference type="EMBL" id="KNA91826.1"/>
    </source>
</evidence>
<dbReference type="Pfam" id="PF12833">
    <property type="entry name" value="HTH_18"/>
    <property type="match status" value="1"/>
</dbReference>
<comment type="caution">
    <text evidence="6">The sequence shown here is derived from an EMBL/GenBank/DDBJ whole genome shotgun (WGS) entry which is preliminary data.</text>
</comment>
<dbReference type="PROSITE" id="PS01124">
    <property type="entry name" value="HTH_ARAC_FAMILY_2"/>
    <property type="match status" value="1"/>
</dbReference>
<dbReference type="RefSeq" id="WP_049698168.1">
    <property type="nucleotide sequence ID" value="NZ_LDTZ01000015.1"/>
</dbReference>
<dbReference type="PANTHER" id="PTHR46796">
    <property type="entry name" value="HTH-TYPE TRANSCRIPTIONAL ACTIVATOR RHAS-RELATED"/>
    <property type="match status" value="1"/>
</dbReference>
<evidence type="ECO:0000256" key="2">
    <source>
        <dbReference type="ARBA" id="ARBA00023125"/>
    </source>
</evidence>
<sequence>MSATRDLTSADPGLLSAVIEVTPTPLWVIDSGGRVVLANQAALGLLGYASSADVIGAPSHDTLHSWHPDGSRYPADSCPILDQPSSDRAVADPEWFITRDDRALPVSWSTRPLTDTGHTLLSFADATEQLAARSREPETAYQRQIRAASERLGASSRTQVRARILEQIQERFTDPDFDASTLARECHVSLRSLQQILSEGGHTPAAEIRDRRLALAAEMITHGSSVQAAARHSGFSDVSTFTRAFRRKFGHAPGQWAARLSAKQTA</sequence>
<reference evidence="6 7" key="1">
    <citation type="submission" date="2015-05" db="EMBL/GenBank/DDBJ databases">
        <title>Draft genome sequence of the bacterium Gordonia jacobaea a new member of the Gordonia genus.</title>
        <authorList>
            <person name="Jimenez-Galisteo G."/>
            <person name="Dominguez A."/>
            <person name="Munoz E."/>
            <person name="Vinas M."/>
        </authorList>
    </citation>
    <scope>NUCLEOTIDE SEQUENCE [LARGE SCALE GENOMIC DNA]</scope>
    <source>
        <strain evidence="7">mv1</strain>
    </source>
</reference>
<evidence type="ECO:0000313" key="7">
    <source>
        <dbReference type="Proteomes" id="UP000037247"/>
    </source>
</evidence>
<dbReference type="SUPFAM" id="SSF55785">
    <property type="entry name" value="PYP-like sensor domain (PAS domain)"/>
    <property type="match status" value="1"/>
</dbReference>
<organism evidence="6 7">
    <name type="scientific">Gordonia jacobaea</name>
    <dbReference type="NCBI Taxonomy" id="122202"/>
    <lineage>
        <taxon>Bacteria</taxon>
        <taxon>Bacillati</taxon>
        <taxon>Actinomycetota</taxon>
        <taxon>Actinomycetes</taxon>
        <taxon>Mycobacteriales</taxon>
        <taxon>Gordoniaceae</taxon>
        <taxon>Gordonia</taxon>
    </lineage>
</organism>
<dbReference type="PROSITE" id="PS50112">
    <property type="entry name" value="PAS"/>
    <property type="match status" value="1"/>
</dbReference>
<dbReference type="EMBL" id="LDTZ01000015">
    <property type="protein sequence ID" value="KNA91826.1"/>
    <property type="molecule type" value="Genomic_DNA"/>
</dbReference>
<dbReference type="PANTHER" id="PTHR46796:SF6">
    <property type="entry name" value="ARAC SUBFAMILY"/>
    <property type="match status" value="1"/>
</dbReference>
<dbReference type="NCBIfam" id="TIGR00229">
    <property type="entry name" value="sensory_box"/>
    <property type="match status" value="1"/>
</dbReference>
<gene>
    <name evidence="6" type="ORF">ABW18_06290</name>
</gene>
<keyword evidence="3" id="KW-0804">Transcription</keyword>
<dbReference type="Gene3D" id="1.10.10.60">
    <property type="entry name" value="Homeodomain-like"/>
    <property type="match status" value="1"/>
</dbReference>
<dbReference type="InterPro" id="IPR009057">
    <property type="entry name" value="Homeodomain-like_sf"/>
</dbReference>
<keyword evidence="2" id="KW-0238">DNA-binding</keyword>
<dbReference type="CDD" id="cd00130">
    <property type="entry name" value="PAS"/>
    <property type="match status" value="1"/>
</dbReference>
<dbReference type="PROSITE" id="PS00041">
    <property type="entry name" value="HTH_ARAC_FAMILY_1"/>
    <property type="match status" value="1"/>
</dbReference>
<dbReference type="SUPFAM" id="SSF46689">
    <property type="entry name" value="Homeodomain-like"/>
    <property type="match status" value="1"/>
</dbReference>
<dbReference type="Pfam" id="PF13188">
    <property type="entry name" value="PAS_8"/>
    <property type="match status" value="1"/>
</dbReference>
<dbReference type="InterPro" id="IPR018060">
    <property type="entry name" value="HTH_AraC"/>
</dbReference>
<dbReference type="InterPro" id="IPR050204">
    <property type="entry name" value="AraC_XylS_family_regulators"/>
</dbReference>
<dbReference type="InterPro" id="IPR018062">
    <property type="entry name" value="HTH_AraC-typ_CS"/>
</dbReference>
<keyword evidence="1" id="KW-0805">Transcription regulation</keyword>
<feature type="domain" description="HTH araC/xylS-type" evidence="4">
    <location>
        <begin position="162"/>
        <end position="259"/>
    </location>
</feature>
<evidence type="ECO:0000259" key="5">
    <source>
        <dbReference type="PROSITE" id="PS50112"/>
    </source>
</evidence>
<proteinExistence type="predicted"/>
<evidence type="ECO:0000259" key="4">
    <source>
        <dbReference type="PROSITE" id="PS01124"/>
    </source>
</evidence>
<accession>A0ABR5IEM9</accession>
<protein>
    <recommendedName>
        <fullName evidence="8">AraC family transcriptional regulator</fullName>
    </recommendedName>
</protein>
<evidence type="ECO:0008006" key="8">
    <source>
        <dbReference type="Google" id="ProtNLM"/>
    </source>
</evidence>
<feature type="domain" description="PAS" evidence="5">
    <location>
        <begin position="11"/>
        <end position="48"/>
    </location>
</feature>
<dbReference type="Proteomes" id="UP000037247">
    <property type="component" value="Unassembled WGS sequence"/>
</dbReference>